<proteinExistence type="predicted"/>
<dbReference type="PANTHER" id="PTHR35603:SF2">
    <property type="entry name" value="OUTER MEMBRANE LIPOPROTEIN"/>
    <property type="match status" value="1"/>
</dbReference>
<evidence type="ECO:0000313" key="5">
    <source>
        <dbReference type="Proteomes" id="UP001589813"/>
    </source>
</evidence>
<evidence type="ECO:0000313" key="4">
    <source>
        <dbReference type="EMBL" id="MFC0048343.1"/>
    </source>
</evidence>
<evidence type="ECO:0000256" key="2">
    <source>
        <dbReference type="ARBA" id="ARBA00023136"/>
    </source>
</evidence>
<sequence>MHSVQLSGTQSPSPRYLALGCVLLCLSSCSSNPGYGVQQSVRAQQQIGTVASIQILPQSSMNGTGGALLGAVLGGVVGHQFGGGSGRTLATGAGVIGGAVAGNQIAKQNQQGNQIYRVLVRLDNSRTQQFDYQQIGDLRVGDRVSIKGNQIMQLP</sequence>
<evidence type="ECO:0000256" key="1">
    <source>
        <dbReference type="ARBA" id="ARBA00004370"/>
    </source>
</evidence>
<comment type="caution">
    <text evidence="4">The sequence shown here is derived from an EMBL/GenBank/DDBJ whole genome shotgun (WGS) entry which is preliminary data.</text>
</comment>
<comment type="subcellular location">
    <subcellularLocation>
        <location evidence="1">Membrane</location>
    </subcellularLocation>
</comment>
<dbReference type="RefSeq" id="WP_377242444.1">
    <property type="nucleotide sequence ID" value="NZ_JBHLXP010000001.1"/>
</dbReference>
<dbReference type="Proteomes" id="UP001589813">
    <property type="component" value="Unassembled WGS sequence"/>
</dbReference>
<dbReference type="InterPro" id="IPR051407">
    <property type="entry name" value="Bact_OM_lipoprot/Surf_antigen"/>
</dbReference>
<dbReference type="InterPro" id="IPR008816">
    <property type="entry name" value="Gly_zipper_2TM_dom"/>
</dbReference>
<keyword evidence="2" id="KW-0472">Membrane</keyword>
<name>A0ABV6BE68_9GAMM</name>
<dbReference type="EMBL" id="JBHLXP010000001">
    <property type="protein sequence ID" value="MFC0048343.1"/>
    <property type="molecule type" value="Genomic_DNA"/>
</dbReference>
<evidence type="ECO:0000259" key="3">
    <source>
        <dbReference type="Pfam" id="PF05433"/>
    </source>
</evidence>
<dbReference type="PANTHER" id="PTHR35603">
    <property type="match status" value="1"/>
</dbReference>
<protein>
    <submittedName>
        <fullName evidence="4">Glycine zipper 2TM domain-containing protein</fullName>
    </submittedName>
</protein>
<dbReference type="Pfam" id="PF05433">
    <property type="entry name" value="Rick_17kDa_Anti"/>
    <property type="match status" value="1"/>
</dbReference>
<feature type="domain" description="Glycine zipper 2TM" evidence="3">
    <location>
        <begin position="65"/>
        <end position="105"/>
    </location>
</feature>
<gene>
    <name evidence="4" type="ORF">ACFFJP_08580</name>
</gene>
<organism evidence="4 5">
    <name type="scientific">Rheinheimera tilapiae</name>
    <dbReference type="NCBI Taxonomy" id="875043"/>
    <lineage>
        <taxon>Bacteria</taxon>
        <taxon>Pseudomonadati</taxon>
        <taxon>Pseudomonadota</taxon>
        <taxon>Gammaproteobacteria</taxon>
        <taxon>Chromatiales</taxon>
        <taxon>Chromatiaceae</taxon>
        <taxon>Rheinheimera</taxon>
    </lineage>
</organism>
<keyword evidence="5" id="KW-1185">Reference proteome</keyword>
<reference evidence="4 5" key="1">
    <citation type="submission" date="2024-09" db="EMBL/GenBank/DDBJ databases">
        <authorList>
            <person name="Sun Q."/>
            <person name="Mori K."/>
        </authorList>
    </citation>
    <scope>NUCLEOTIDE SEQUENCE [LARGE SCALE GENOMIC DNA]</scope>
    <source>
        <strain evidence="4 5">KCTC 23315</strain>
    </source>
</reference>
<accession>A0ABV6BE68</accession>